<dbReference type="EMBL" id="FAUW01000002">
    <property type="protein sequence ID" value="CUU78966.1"/>
    <property type="molecule type" value="Genomic_DNA"/>
</dbReference>
<name>A0A9W5EU55_CAMHY</name>
<organism evidence="2 3">
    <name type="scientific">Campylobacter hyointestinalis subsp. hyointestinalis</name>
    <dbReference type="NCBI Taxonomy" id="91352"/>
    <lineage>
        <taxon>Bacteria</taxon>
        <taxon>Pseudomonadati</taxon>
        <taxon>Campylobacterota</taxon>
        <taxon>Epsilonproteobacteria</taxon>
        <taxon>Campylobacterales</taxon>
        <taxon>Campylobacteraceae</taxon>
        <taxon>Campylobacter</taxon>
    </lineage>
</organism>
<dbReference type="RefSeq" id="WP_059431065.1">
    <property type="nucleotide sequence ID" value="NZ_FAUW01000002.1"/>
</dbReference>
<reference evidence="2 3" key="1">
    <citation type="submission" date="2015-11" db="EMBL/GenBank/DDBJ databases">
        <authorList>
            <consortium name="Pathogen Informatics"/>
        </authorList>
    </citation>
    <scope>NUCLEOTIDE SEQUENCE [LARGE SCALE GENOMIC DNA]</scope>
    <source>
        <strain evidence="2 3">006A-0191</strain>
    </source>
</reference>
<evidence type="ECO:0000313" key="3">
    <source>
        <dbReference type="Proteomes" id="UP000052257"/>
    </source>
</evidence>
<gene>
    <name evidence="2" type="ORF">ERS739220_01027</name>
</gene>
<dbReference type="AlphaFoldDB" id="A0A9W5EU55"/>
<proteinExistence type="predicted"/>
<comment type="caution">
    <text evidence="2">The sequence shown here is derived from an EMBL/GenBank/DDBJ whole genome shotgun (WGS) entry which is preliminary data.</text>
</comment>
<feature type="region of interest" description="Disordered" evidence="1">
    <location>
        <begin position="214"/>
        <end position="237"/>
    </location>
</feature>
<dbReference type="Proteomes" id="UP000052257">
    <property type="component" value="Unassembled WGS sequence"/>
</dbReference>
<evidence type="ECO:0000313" key="2">
    <source>
        <dbReference type="EMBL" id="CUU78966.1"/>
    </source>
</evidence>
<protein>
    <submittedName>
        <fullName evidence="2">Cpp47</fullName>
    </submittedName>
</protein>
<sequence>MAFIRLTNEKSPKLAIDCNNNLNYKNKAGEIKQRQAETALVEIIEEAGKVASMDVGVVTIGAKINNSWKNFYVDRQENKNIVLKPVDSAQNRDTFIYVNSIQKNNGSYFYSINTQKEPGKKLVEGIGISEFTNKDNSKSFYVDCGARLANETIKKELLEKGNGYIAIVSKDNFRVVNEAEMFSQKTADNDRYKINGDKETDITHSVKDDIEKGVYDHLEKEKGEEKDKFKEPNEIDR</sequence>
<evidence type="ECO:0000256" key="1">
    <source>
        <dbReference type="SAM" id="MobiDB-lite"/>
    </source>
</evidence>
<accession>A0A9W5EU55</accession>